<dbReference type="AlphaFoldDB" id="X1PI47"/>
<proteinExistence type="predicted"/>
<dbReference type="EMBL" id="BARV01036592">
    <property type="protein sequence ID" value="GAI55503.1"/>
    <property type="molecule type" value="Genomic_DNA"/>
</dbReference>
<gene>
    <name evidence="1" type="ORF">S06H3_56823</name>
</gene>
<evidence type="ECO:0000313" key="1">
    <source>
        <dbReference type="EMBL" id="GAI55503.1"/>
    </source>
</evidence>
<accession>X1PI47</accession>
<organism evidence="1">
    <name type="scientific">marine sediment metagenome</name>
    <dbReference type="NCBI Taxonomy" id="412755"/>
    <lineage>
        <taxon>unclassified sequences</taxon>
        <taxon>metagenomes</taxon>
        <taxon>ecological metagenomes</taxon>
    </lineage>
</organism>
<reference evidence="1" key="1">
    <citation type="journal article" date="2014" name="Front. Microbiol.">
        <title>High frequency of phylogenetically diverse reductive dehalogenase-homologous genes in deep subseafloor sedimentary metagenomes.</title>
        <authorList>
            <person name="Kawai M."/>
            <person name="Futagami T."/>
            <person name="Toyoda A."/>
            <person name="Takaki Y."/>
            <person name="Nishi S."/>
            <person name="Hori S."/>
            <person name="Arai W."/>
            <person name="Tsubouchi T."/>
            <person name="Morono Y."/>
            <person name="Uchiyama I."/>
            <person name="Ito T."/>
            <person name="Fujiyama A."/>
            <person name="Inagaki F."/>
            <person name="Takami H."/>
        </authorList>
    </citation>
    <scope>NUCLEOTIDE SEQUENCE</scope>
    <source>
        <strain evidence="1">Expedition CK06-06</strain>
    </source>
</reference>
<sequence length="38" mass="4225">IEAKYTTERDSKAGPLKSNQAELASKEIELESLFLKVS</sequence>
<feature type="non-terminal residue" evidence="1">
    <location>
        <position position="1"/>
    </location>
</feature>
<name>X1PI47_9ZZZZ</name>
<comment type="caution">
    <text evidence="1">The sequence shown here is derived from an EMBL/GenBank/DDBJ whole genome shotgun (WGS) entry which is preliminary data.</text>
</comment>
<protein>
    <submittedName>
        <fullName evidence="1">Uncharacterized protein</fullName>
    </submittedName>
</protein>